<comment type="caution">
    <text evidence="1">The sequence shown here is derived from an EMBL/GenBank/DDBJ whole genome shotgun (WGS) entry which is preliminary data.</text>
</comment>
<name>A0A512DL84_9PROT</name>
<gene>
    <name evidence="1" type="ORF">SAE02_10980</name>
</gene>
<sequence>MGYLALDRYRNIEAELSAFCDRWNVSELALLDLPEGERTDPDAELDVLVTIKPDAEWSLFDRVHMQDELSEIFGRKAHFYSWTGLVEFGNQPRAQLFRSVAHPLYVAV</sequence>
<proteinExistence type="predicted"/>
<dbReference type="AlphaFoldDB" id="A0A512DL84"/>
<evidence type="ECO:0008006" key="3">
    <source>
        <dbReference type="Google" id="ProtNLM"/>
    </source>
</evidence>
<evidence type="ECO:0000313" key="1">
    <source>
        <dbReference type="EMBL" id="GEO36950.1"/>
    </source>
</evidence>
<dbReference type="EMBL" id="BJYZ01000003">
    <property type="protein sequence ID" value="GEO36950.1"/>
    <property type="molecule type" value="Genomic_DNA"/>
</dbReference>
<organism evidence="1 2">
    <name type="scientific">Skermanella aerolata</name>
    <dbReference type="NCBI Taxonomy" id="393310"/>
    <lineage>
        <taxon>Bacteria</taxon>
        <taxon>Pseudomonadati</taxon>
        <taxon>Pseudomonadota</taxon>
        <taxon>Alphaproteobacteria</taxon>
        <taxon>Rhodospirillales</taxon>
        <taxon>Azospirillaceae</taxon>
        <taxon>Skermanella</taxon>
    </lineage>
</organism>
<dbReference type="Proteomes" id="UP000321523">
    <property type="component" value="Unassembled WGS sequence"/>
</dbReference>
<evidence type="ECO:0000313" key="2">
    <source>
        <dbReference type="Proteomes" id="UP000321523"/>
    </source>
</evidence>
<protein>
    <recommendedName>
        <fullName evidence="3">Polymerase nucleotidyl transferase domain-containing protein</fullName>
    </recommendedName>
</protein>
<reference evidence="1 2" key="1">
    <citation type="submission" date="2019-07" db="EMBL/GenBank/DDBJ databases">
        <title>Whole genome shotgun sequence of Skermanella aerolata NBRC 106429.</title>
        <authorList>
            <person name="Hosoyama A."/>
            <person name="Uohara A."/>
            <person name="Ohji S."/>
            <person name="Ichikawa N."/>
        </authorList>
    </citation>
    <scope>NUCLEOTIDE SEQUENCE [LARGE SCALE GENOMIC DNA]</scope>
    <source>
        <strain evidence="1 2">NBRC 106429</strain>
    </source>
</reference>
<keyword evidence="2" id="KW-1185">Reference proteome</keyword>
<dbReference type="RefSeq" id="WP_052830808.1">
    <property type="nucleotide sequence ID" value="NZ_BJYZ01000003.1"/>
</dbReference>
<dbReference type="OrthoDB" id="428157at2"/>
<accession>A0A512DL84</accession>